<evidence type="ECO:0000313" key="2">
    <source>
        <dbReference type="EMBL" id="CQD15229.1"/>
    </source>
</evidence>
<dbReference type="CDD" id="cd05154">
    <property type="entry name" value="ACAD10_11_N-like"/>
    <property type="match status" value="1"/>
</dbReference>
<dbReference type="InterPro" id="IPR051678">
    <property type="entry name" value="AGP_Transferase"/>
</dbReference>
<accession>A0A0E4GYX8</accession>
<dbReference type="RefSeq" id="WP_090602948.1">
    <property type="nucleotide sequence ID" value="NZ_CP092423.2"/>
</dbReference>
<evidence type="ECO:0000259" key="1">
    <source>
        <dbReference type="Pfam" id="PF01636"/>
    </source>
</evidence>
<dbReference type="OrthoDB" id="3806873at2"/>
<protein>
    <submittedName>
        <fullName evidence="2">Phosphotransferase enzyme family protein</fullName>
    </submittedName>
    <submittedName>
        <fullName evidence="3">Phosphotransferase family protein</fullName>
    </submittedName>
</protein>
<dbReference type="EMBL" id="CP092423">
    <property type="protein sequence ID" value="ULP40392.1"/>
    <property type="molecule type" value="Genomic_DNA"/>
</dbReference>
<keyword evidence="2" id="KW-0808">Transferase</keyword>
<dbReference type="PANTHER" id="PTHR21310:SF40">
    <property type="entry name" value="AMINOGLYCOSIDE PHOSPHOTRANSFERASE DOMAIN-CONTAINING PROTEIN-RELATED"/>
    <property type="match status" value="1"/>
</dbReference>
<dbReference type="AlphaFoldDB" id="A0A0E4GYX8"/>
<reference evidence="3" key="2">
    <citation type="submission" date="2022-08" db="EMBL/GenBank/DDBJ databases">
        <title>Complete genome sequence of 14 non-tuberculosis mycobacteria type-strains.</title>
        <authorList>
            <person name="Igarashi Y."/>
            <person name="Osugi A."/>
            <person name="Mitarai S."/>
        </authorList>
    </citation>
    <scope>NUCLEOTIDE SEQUENCE</scope>
    <source>
        <strain evidence="3">ATCC 51985</strain>
    </source>
</reference>
<dbReference type="Gene3D" id="3.30.200.20">
    <property type="entry name" value="Phosphorylase Kinase, domain 1"/>
    <property type="match status" value="1"/>
</dbReference>
<dbReference type="Pfam" id="PF01636">
    <property type="entry name" value="APH"/>
    <property type="match status" value="1"/>
</dbReference>
<dbReference type="GO" id="GO:0016740">
    <property type="term" value="F:transferase activity"/>
    <property type="evidence" value="ECO:0007669"/>
    <property type="project" value="UniProtKB-KW"/>
</dbReference>
<gene>
    <name evidence="2" type="ORF">BN1232_03252</name>
    <name evidence="3" type="ORF">MJO58_15360</name>
</gene>
<dbReference type="Proteomes" id="UP001055171">
    <property type="component" value="Chromosome"/>
</dbReference>
<organism evidence="2 4">
    <name type="scientific">Mycobacterium lentiflavum</name>
    <dbReference type="NCBI Taxonomy" id="141349"/>
    <lineage>
        <taxon>Bacteria</taxon>
        <taxon>Bacillati</taxon>
        <taxon>Actinomycetota</taxon>
        <taxon>Actinomycetes</taxon>
        <taxon>Mycobacteriales</taxon>
        <taxon>Mycobacteriaceae</taxon>
        <taxon>Mycobacterium</taxon>
        <taxon>Mycobacterium simiae complex</taxon>
    </lineage>
</organism>
<dbReference type="Proteomes" id="UP000199251">
    <property type="component" value="Unassembled WGS sequence"/>
</dbReference>
<proteinExistence type="predicted"/>
<dbReference type="PANTHER" id="PTHR21310">
    <property type="entry name" value="AMINOGLYCOSIDE PHOSPHOTRANSFERASE-RELATED-RELATED"/>
    <property type="match status" value="1"/>
</dbReference>
<sequence length="343" mass="37730">MSAAATDFDVPRFRDWLAAATGEAADVSVMPIRGGGSCEMFRVDRLGRAWVVRRAPLAAVSDTAHQVIREARIMETLGAAGIPVPTVLARSDDPAILGAPFFVMSYVDGGVIRRDGLPEALQRAPTAHNLIGEQLIDTLVALHSVGWAGTPLAELSHPQGFLPRQVDRWLAQLSRYRARELNGVDELAGWLRENLPDDGDLTVMHGDYKLDNVIWAPAPPPRIACVVDFEMTTVGDPLIDLAWAMIFWPEAGNPIALGSPDAPHGIDRDHCQTPEQLIERYGEATGRDLSQFGWYQVFSAWKLAIVLEASYAKFLRGESRNPIHEFFGAVIDELLSRAMRFAQ</sequence>
<evidence type="ECO:0000313" key="5">
    <source>
        <dbReference type="Proteomes" id="UP001055171"/>
    </source>
</evidence>
<reference evidence="2 4" key="1">
    <citation type="submission" date="2015-03" db="EMBL/GenBank/DDBJ databases">
        <authorList>
            <person name="Urmite Genomes"/>
        </authorList>
    </citation>
    <scope>NUCLEOTIDE SEQUENCE [LARGE SCALE GENOMIC DNA]</scope>
    <source>
        <strain evidence="2 4">CSUR P1491</strain>
    </source>
</reference>
<dbReference type="InterPro" id="IPR002575">
    <property type="entry name" value="Aminoglycoside_PTrfase"/>
</dbReference>
<dbReference type="Gene3D" id="3.90.1200.10">
    <property type="match status" value="1"/>
</dbReference>
<dbReference type="EMBL" id="CTEE01000001">
    <property type="protein sequence ID" value="CQD15229.1"/>
    <property type="molecule type" value="Genomic_DNA"/>
</dbReference>
<dbReference type="InterPro" id="IPR041726">
    <property type="entry name" value="ACAD10_11_N"/>
</dbReference>
<feature type="domain" description="Aminoglycoside phosphotransferase" evidence="1">
    <location>
        <begin position="29"/>
        <end position="253"/>
    </location>
</feature>
<dbReference type="SUPFAM" id="SSF56112">
    <property type="entry name" value="Protein kinase-like (PK-like)"/>
    <property type="match status" value="1"/>
</dbReference>
<name>A0A0E4GYX8_MYCLN</name>
<evidence type="ECO:0000313" key="3">
    <source>
        <dbReference type="EMBL" id="ULP40392.1"/>
    </source>
</evidence>
<dbReference type="STRING" id="141349.BN1232_03252"/>
<dbReference type="InterPro" id="IPR011009">
    <property type="entry name" value="Kinase-like_dom_sf"/>
</dbReference>
<keyword evidence="5" id="KW-1185">Reference proteome</keyword>
<evidence type="ECO:0000313" key="4">
    <source>
        <dbReference type="Proteomes" id="UP000199251"/>
    </source>
</evidence>